<accession>A0ABZ3DDB4</accession>
<proteinExistence type="predicted"/>
<dbReference type="Gene3D" id="3.90.580.10">
    <property type="entry name" value="Zinc finger, CHC2-type domain"/>
    <property type="match status" value="1"/>
</dbReference>
<evidence type="ECO:0000259" key="1">
    <source>
        <dbReference type="Pfam" id="PF06048"/>
    </source>
</evidence>
<organism evidence="2 3">
    <name type="scientific">Burkholderia arboris</name>
    <dbReference type="NCBI Taxonomy" id="488730"/>
    <lineage>
        <taxon>Bacteria</taxon>
        <taxon>Pseudomonadati</taxon>
        <taxon>Pseudomonadota</taxon>
        <taxon>Betaproteobacteria</taxon>
        <taxon>Burkholderiales</taxon>
        <taxon>Burkholderiaceae</taxon>
        <taxon>Burkholderia</taxon>
        <taxon>Burkholderia cepacia complex</taxon>
    </lineage>
</organism>
<gene>
    <name evidence="2" type="ORF">OHZ10_10685</name>
</gene>
<dbReference type="CDD" id="cd01029">
    <property type="entry name" value="TOPRIM_primases"/>
    <property type="match status" value="1"/>
</dbReference>
<dbReference type="InterPro" id="IPR034154">
    <property type="entry name" value="TOPRIM_DnaG/twinkle"/>
</dbReference>
<dbReference type="Proteomes" id="UP001448498">
    <property type="component" value="Chromosome 1"/>
</dbReference>
<name>A0ABZ3DDB4_9BURK</name>
<evidence type="ECO:0000313" key="3">
    <source>
        <dbReference type="Proteomes" id="UP001448498"/>
    </source>
</evidence>
<feature type="domain" description="DUF927" evidence="1">
    <location>
        <begin position="417"/>
        <end position="673"/>
    </location>
</feature>
<protein>
    <submittedName>
        <fullName evidence="2">DUF927 domain-containing protein</fullName>
    </submittedName>
</protein>
<dbReference type="Gene3D" id="3.40.1360.10">
    <property type="match status" value="1"/>
</dbReference>
<dbReference type="SUPFAM" id="SSF57783">
    <property type="entry name" value="Zinc beta-ribbon"/>
    <property type="match status" value="1"/>
</dbReference>
<dbReference type="EMBL" id="CP109821">
    <property type="protein sequence ID" value="XAE46828.1"/>
    <property type="molecule type" value="Genomic_DNA"/>
</dbReference>
<dbReference type="Pfam" id="PF06048">
    <property type="entry name" value="DUF927"/>
    <property type="match status" value="1"/>
</dbReference>
<sequence length="973" mass="107249">MTKEKEKQIAAVGANARQLRSTPRPLGKLDFEQLAELALGHFDTVVEEILELEGKHEGKEFVAFNPRRRDTELGSFKINAETGVFCDFACQDECRGGDLIALAAYIWGGSQSEAALSLQKELEVRGIRLPSNATTRPMQPRSMVKTVAPMLLMAPIPDGSPELDVRRFLAKGCTLENRYDYVNASGELCFVQLRLRREGGQKTFVTLHVKQREDGALDWTGGMPDGLRPLFGLLDLIEAMPEQPVFVVEGEKAARALRQSYPTMIVVTSAGGAQAPAKTDWSPVAERRVLIWPDNDEAGMKYRDRVAALIGAVEPTTRIRSIDPEKLMRGICEVQGWDYGEKAESMQGWDAADVMALGLDDDVVGKLLENSIVDVPVRIEQCESVTQAASADCVAAHVTWQSGKHYEVTPGGVTVWKQQGDQKVPVRVSSCVEILRQLRDSESSGWSLELRLYKPDGKQQTIIVRRAMLSDNKAFRETINDLGVIVYNWQEFHDYLAHAITRDTHDLVRSVGWNGPLYVQANRVYGLGAEAVALDPDAPVCAAFEQCGTLEEWNAQIGRYCERNSRLMLAVCLSLAGPFLHLLGIEPGGVHLVGQSSVGKTTAMRVAASVWGSVAGFVRSWRSTSNGLEAVAASMNDCVLLLDEMNQATPLEAGEVVYMLGNGQGKVRMTRAGAGSRLYQWRLLFMSTGEIPLQQHIESVGKKVRAGMDVRLLNIPADAGRGLGLFESLDVFESSRALADHLNAATSEVYGVAGDQWLTFLTDKVSNGQYQSFCRQLKERLREIERQFPANGSGQVMRAARRFALLALAGELAVEAGIGGWVSGSPTAMMKRCFDEWVRERGGTEAAEEAQALRQVQHFFEQHGQSAFQRLVRVPGVGDDLERERTVNNRAGYVDAAEEIFYVLPEVFRNRVCDGLDYKFVAEVLSRRGMLLADTSKTVRVPSVGSIRAWKISARIVGYSPELTESDEGPQVT</sequence>
<dbReference type="RefSeq" id="WP_342702401.1">
    <property type="nucleotide sequence ID" value="NZ_CP109821.1"/>
</dbReference>
<keyword evidence="3" id="KW-1185">Reference proteome</keyword>
<dbReference type="InterPro" id="IPR036977">
    <property type="entry name" value="DNA_primase_Znf_CHC2"/>
</dbReference>
<dbReference type="InterPro" id="IPR009270">
    <property type="entry name" value="DUF927"/>
</dbReference>
<reference evidence="2 3" key="1">
    <citation type="submission" date="2022-10" db="EMBL/GenBank/DDBJ databases">
        <title>Genomic of Burkholderia cepacia PN-1.</title>
        <authorList>
            <person name="Yang Y."/>
            <person name="Guan H."/>
            <person name="Huang J."/>
        </authorList>
    </citation>
    <scope>NUCLEOTIDE SEQUENCE [LARGE SCALE GENOMIC DNA]</scope>
    <source>
        <strain evidence="2 3">PN-1</strain>
    </source>
</reference>
<evidence type="ECO:0000313" key="2">
    <source>
        <dbReference type="EMBL" id="XAE46828.1"/>
    </source>
</evidence>